<accession>A0A5C6JIB3</accession>
<dbReference type="EMBL" id="VOHT01000005">
    <property type="protein sequence ID" value="TWV48511.1"/>
    <property type="molecule type" value="Genomic_DNA"/>
</dbReference>
<reference evidence="2 4" key="2">
    <citation type="submission" date="2019-07" db="EMBL/GenBank/DDBJ databases">
        <title>Genome sequencing of Bacteroides fragilis.</title>
        <authorList>
            <person name="Galasyn E.V."/>
            <person name="Ruoff K.L."/>
            <person name="Price C.E."/>
            <person name="Valls R.A."/>
            <person name="O'Toole G.A."/>
        </authorList>
    </citation>
    <scope>NUCLEOTIDE SEQUENCE [LARGE SCALE GENOMIC DNA]</scope>
    <source>
        <strain evidence="2 4">AD135F_1B</strain>
    </source>
</reference>
<evidence type="ECO:0000313" key="1">
    <source>
        <dbReference type="EMBL" id="KAA4748757.1"/>
    </source>
</evidence>
<name>A0A5C6JIB3_BACFG</name>
<dbReference type="AlphaFoldDB" id="A0A5C6JIB3"/>
<reference evidence="3 5" key="3">
    <citation type="submission" date="2019-07" db="EMBL/GenBank/DDBJ databases">
        <title>Genome Sequencing of Bacteroides fragilis.</title>
        <authorList>
            <person name="Pinto K.M."/>
            <person name="Ruoff K.L."/>
            <person name="Price C.E."/>
            <person name="Valls R.A."/>
            <person name="O'Toole G.A."/>
        </authorList>
    </citation>
    <scope>NUCLEOTIDE SEQUENCE [LARGE SCALE GENOMIC DNA]</scope>
    <source>
        <strain evidence="3 5">AD135F_3B</strain>
    </source>
</reference>
<evidence type="ECO:0000313" key="2">
    <source>
        <dbReference type="EMBL" id="TWV40938.1"/>
    </source>
</evidence>
<protein>
    <submittedName>
        <fullName evidence="3">Uncharacterized protein</fullName>
    </submittedName>
</protein>
<organism evidence="3 5">
    <name type="scientific">Bacteroides fragilis</name>
    <dbReference type="NCBI Taxonomy" id="817"/>
    <lineage>
        <taxon>Bacteria</taxon>
        <taxon>Pseudomonadati</taxon>
        <taxon>Bacteroidota</taxon>
        <taxon>Bacteroidia</taxon>
        <taxon>Bacteroidales</taxon>
        <taxon>Bacteroidaceae</taxon>
        <taxon>Bacteroides</taxon>
    </lineage>
</organism>
<dbReference type="EMBL" id="VWEQ01000023">
    <property type="protein sequence ID" value="KAA4748757.1"/>
    <property type="molecule type" value="Genomic_DNA"/>
</dbReference>
<evidence type="ECO:0000313" key="3">
    <source>
        <dbReference type="EMBL" id="TWV48511.1"/>
    </source>
</evidence>
<dbReference type="Proteomes" id="UP000315444">
    <property type="component" value="Unassembled WGS sequence"/>
</dbReference>
<dbReference type="EMBL" id="VOHV01000005">
    <property type="protein sequence ID" value="TWV40938.1"/>
    <property type="molecule type" value="Genomic_DNA"/>
</dbReference>
<dbReference type="Proteomes" id="UP000319026">
    <property type="component" value="Unassembled WGS sequence"/>
</dbReference>
<comment type="caution">
    <text evidence="3">The sequence shown here is derived from an EMBL/GenBank/DDBJ whole genome shotgun (WGS) entry which is preliminary data.</text>
</comment>
<sequence>MSTTATNFSEDRCVGARKAENCNATPRGIKGNVAFRGRCERKSCAAALPSIVAVIMCVSISCVVEGNQMPLICSYSCFLFLFLSNNETRNDETINCMLRIRLRKLRCPYSHCPR</sequence>
<proteinExistence type="predicted"/>
<evidence type="ECO:0000313" key="6">
    <source>
        <dbReference type="Proteomes" id="UP000479773"/>
    </source>
</evidence>
<dbReference type="Proteomes" id="UP000479773">
    <property type="component" value="Unassembled WGS sequence"/>
</dbReference>
<evidence type="ECO:0000313" key="5">
    <source>
        <dbReference type="Proteomes" id="UP000319026"/>
    </source>
</evidence>
<reference evidence="1 6" key="1">
    <citation type="journal article" date="2019" name="Nat. Med.">
        <title>A library of human gut bacterial isolates paired with longitudinal multiomics data enables mechanistic microbiome research.</title>
        <authorList>
            <person name="Poyet M."/>
            <person name="Groussin M."/>
            <person name="Gibbons S.M."/>
            <person name="Avila-Pacheco J."/>
            <person name="Jiang X."/>
            <person name="Kearney S.M."/>
            <person name="Perrotta A.R."/>
            <person name="Berdy B."/>
            <person name="Zhao S."/>
            <person name="Lieberman T.D."/>
            <person name="Swanson P.K."/>
            <person name="Smith M."/>
            <person name="Roesemann S."/>
            <person name="Alexander J.E."/>
            <person name="Rich S.A."/>
            <person name="Livny J."/>
            <person name="Vlamakis H."/>
            <person name="Clish C."/>
            <person name="Bullock K."/>
            <person name="Deik A."/>
            <person name="Scott J."/>
            <person name="Pierce K.A."/>
            <person name="Xavier R.J."/>
            <person name="Alm E.J."/>
        </authorList>
    </citation>
    <scope>NUCLEOTIDE SEQUENCE [LARGE SCALE GENOMIC DNA]</scope>
    <source>
        <strain evidence="1 6">BIOML-A106</strain>
    </source>
</reference>
<evidence type="ECO:0000313" key="4">
    <source>
        <dbReference type="Proteomes" id="UP000315444"/>
    </source>
</evidence>
<gene>
    <name evidence="1" type="ORF">F3B44_20015</name>
    <name evidence="3" type="ORF">FSA03_13745</name>
    <name evidence="2" type="ORF">FSA06_12280</name>
</gene>